<comment type="cofactor">
    <cofactor evidence="6">
        <name>[4Fe-4S] cluster</name>
        <dbReference type="ChEBI" id="CHEBI:49883"/>
    </cofactor>
</comment>
<accession>A0A2A6J5W5</accession>
<dbReference type="GO" id="GO:0005737">
    <property type="term" value="C:cytoplasm"/>
    <property type="evidence" value="ECO:0007669"/>
    <property type="project" value="UniProtKB-SubCell"/>
</dbReference>
<comment type="caution">
    <text evidence="8">The sequence shown here is derived from an EMBL/GenBank/DDBJ whole genome shotgun (WGS) entry which is preliminary data.</text>
</comment>
<feature type="domain" description="4Fe-4S ferredoxin-type" evidence="7">
    <location>
        <begin position="93"/>
        <end position="126"/>
    </location>
</feature>
<gene>
    <name evidence="6 8" type="primary">napF</name>
    <name evidence="8" type="ORF">CO666_26095</name>
</gene>
<feature type="binding site" evidence="6">
    <location>
        <position position="47"/>
    </location>
    <ligand>
        <name>[4Fe-4S] cluster</name>
        <dbReference type="ChEBI" id="CHEBI:49883"/>
        <label>1</label>
    </ligand>
</feature>
<name>A0A2A6J5W5_9HYPH</name>
<dbReference type="InterPro" id="IPR017900">
    <property type="entry name" value="4Fe4S_Fe_S_CS"/>
</dbReference>
<keyword evidence="5 6" id="KW-0411">Iron-sulfur</keyword>
<dbReference type="Gene3D" id="3.30.70.20">
    <property type="match status" value="2"/>
</dbReference>
<feature type="binding site" evidence="6">
    <location>
        <position position="140"/>
    </location>
    <ligand>
        <name>[4Fe-4S] cluster</name>
        <dbReference type="ChEBI" id="CHEBI:49883"/>
        <label>3</label>
    </ligand>
</feature>
<feature type="binding site" evidence="6">
    <location>
        <position position="40"/>
    </location>
    <ligand>
        <name>[4Fe-4S] cluster</name>
        <dbReference type="ChEBI" id="CHEBI:49883"/>
        <label>1</label>
    </ligand>
</feature>
<comment type="similarity">
    <text evidence="6">Belongs to the NapF family.</text>
</comment>
<keyword evidence="6" id="KW-0963">Cytoplasm</keyword>
<evidence type="ECO:0000259" key="7">
    <source>
        <dbReference type="PROSITE" id="PS51379"/>
    </source>
</evidence>
<dbReference type="InterPro" id="IPR004496">
    <property type="entry name" value="NapF"/>
</dbReference>
<dbReference type="InterPro" id="IPR017896">
    <property type="entry name" value="4Fe4S_Fe-S-bd"/>
</dbReference>
<feature type="binding site" evidence="6">
    <location>
        <position position="71"/>
    </location>
    <ligand>
        <name>[4Fe-4S] cluster</name>
        <dbReference type="ChEBI" id="CHEBI:49883"/>
        <label>2</label>
    </ligand>
</feature>
<feature type="binding site" evidence="6">
    <location>
        <position position="37"/>
    </location>
    <ligand>
        <name>[4Fe-4S] cluster</name>
        <dbReference type="ChEBI" id="CHEBI:49883"/>
        <label>1</label>
    </ligand>
</feature>
<dbReference type="PANTHER" id="PTHR43687">
    <property type="entry name" value="ADENYLYLSULFATE REDUCTASE, BETA SUBUNIT"/>
    <property type="match status" value="1"/>
</dbReference>
<comment type="function">
    <text evidence="6">Could be involved in the maturation of NapA, the catalytic subunit of the periplasmic nitrate reductase, before its export into the periplasm.</text>
</comment>
<evidence type="ECO:0000256" key="1">
    <source>
        <dbReference type="ARBA" id="ARBA00022485"/>
    </source>
</evidence>
<evidence type="ECO:0000313" key="9">
    <source>
        <dbReference type="Proteomes" id="UP000220768"/>
    </source>
</evidence>
<evidence type="ECO:0000256" key="6">
    <source>
        <dbReference type="HAMAP-Rule" id="MF_02201"/>
    </source>
</evidence>
<evidence type="ECO:0000256" key="2">
    <source>
        <dbReference type="ARBA" id="ARBA00022723"/>
    </source>
</evidence>
<dbReference type="PANTHER" id="PTHR43687:SF4">
    <property type="entry name" value="BLR5484 PROTEIN"/>
    <property type="match status" value="1"/>
</dbReference>
<protein>
    <recommendedName>
        <fullName evidence="6">Ferredoxin-type protein NapF</fullName>
    </recommendedName>
</protein>
<feature type="binding site" evidence="6">
    <location>
        <position position="68"/>
    </location>
    <ligand>
        <name>[4Fe-4S] cluster</name>
        <dbReference type="ChEBI" id="CHEBI:49883"/>
        <label>2</label>
    </ligand>
</feature>
<dbReference type="GO" id="GO:0051539">
    <property type="term" value="F:4 iron, 4 sulfur cluster binding"/>
    <property type="evidence" value="ECO:0007669"/>
    <property type="project" value="UniProtKB-UniRule"/>
</dbReference>
<feature type="binding site" evidence="6">
    <location>
        <position position="150"/>
    </location>
    <ligand>
        <name>[4Fe-4S] cluster</name>
        <dbReference type="ChEBI" id="CHEBI:49883"/>
        <label>3</label>
    </ligand>
</feature>
<dbReference type="PROSITE" id="PS00198">
    <property type="entry name" value="4FE4S_FER_1"/>
    <property type="match status" value="3"/>
</dbReference>
<keyword evidence="3 6" id="KW-0677">Repeat</keyword>
<comment type="subunit">
    <text evidence="6">Interacts with the cytoplasmic NapA precursor.</text>
</comment>
<keyword evidence="9" id="KW-1185">Reference proteome</keyword>
<dbReference type="CDD" id="cd10564">
    <property type="entry name" value="NapF_like"/>
    <property type="match status" value="1"/>
</dbReference>
<feature type="binding site" evidence="6">
    <location>
        <position position="146"/>
    </location>
    <ligand>
        <name>[4Fe-4S] cluster</name>
        <dbReference type="ChEBI" id="CHEBI:49883"/>
        <label>3</label>
    </ligand>
</feature>
<evidence type="ECO:0000256" key="3">
    <source>
        <dbReference type="ARBA" id="ARBA00022737"/>
    </source>
</evidence>
<feature type="domain" description="4Fe-4S ferredoxin-type" evidence="7">
    <location>
        <begin position="131"/>
        <end position="160"/>
    </location>
</feature>
<feature type="binding site" evidence="6">
    <location>
        <position position="78"/>
    </location>
    <ligand>
        <name>[4Fe-4S] cluster</name>
        <dbReference type="ChEBI" id="CHEBI:49883"/>
        <label>2</label>
    </ligand>
</feature>
<feature type="domain" description="4Fe-4S ferredoxin-type" evidence="7">
    <location>
        <begin position="59"/>
        <end position="88"/>
    </location>
</feature>
<keyword evidence="1 6" id="KW-0004">4Fe-4S</keyword>
<dbReference type="NCBIfam" id="TIGR00402">
    <property type="entry name" value="napF"/>
    <property type="match status" value="1"/>
</dbReference>
<dbReference type="HAMAP" id="MF_02201">
    <property type="entry name" value="NapF"/>
    <property type="match status" value="1"/>
</dbReference>
<dbReference type="AlphaFoldDB" id="A0A2A6J5W5"/>
<dbReference type="SUPFAM" id="SSF54862">
    <property type="entry name" value="4Fe-4S ferredoxins"/>
    <property type="match status" value="1"/>
</dbReference>
<dbReference type="Proteomes" id="UP000220768">
    <property type="component" value="Unassembled WGS sequence"/>
</dbReference>
<dbReference type="PROSITE" id="PS51379">
    <property type="entry name" value="4FE4S_FER_2"/>
    <property type="match status" value="4"/>
</dbReference>
<sequence length="167" mass="17762">MSQAPMSRRQFLSARPATTDHRICPPGASMRSLAAACTGCGQCEERCPTQIIRLVDGLPSLDFMRGECTFCGECAASCPEPVFTVERIDRFAHVAVVGDTCLAKRGITCQSCGEACPQQAIRFRPRIGGPFVPELRTEICNGCGGCIAGCPVNAITLQPYGMEAADA</sequence>
<dbReference type="EMBL" id="NWSV01000024">
    <property type="protein sequence ID" value="PDT01362.1"/>
    <property type="molecule type" value="Genomic_DNA"/>
</dbReference>
<proteinExistence type="inferred from homology"/>
<keyword evidence="4 6" id="KW-0408">Iron</keyword>
<reference evidence="8 9" key="1">
    <citation type="submission" date="2017-09" db="EMBL/GenBank/DDBJ databases">
        <title>Comparative genomics of rhizobia isolated from Phaseolus vulgaris in China.</title>
        <authorList>
            <person name="Tong W."/>
        </authorList>
    </citation>
    <scope>NUCLEOTIDE SEQUENCE [LARGE SCALE GENOMIC DNA]</scope>
    <source>
        <strain evidence="8 9">C5</strain>
    </source>
</reference>
<evidence type="ECO:0000256" key="5">
    <source>
        <dbReference type="ARBA" id="ARBA00023014"/>
    </source>
</evidence>
<organism evidence="8 9">
    <name type="scientific">Rhizobium chutanense</name>
    <dbReference type="NCBI Taxonomy" id="2035448"/>
    <lineage>
        <taxon>Bacteria</taxon>
        <taxon>Pseudomonadati</taxon>
        <taxon>Pseudomonadota</taxon>
        <taxon>Alphaproteobacteria</taxon>
        <taxon>Hyphomicrobiales</taxon>
        <taxon>Rhizobiaceae</taxon>
        <taxon>Rhizobium/Agrobacterium group</taxon>
        <taxon>Rhizobium</taxon>
    </lineage>
</organism>
<keyword evidence="2 6" id="KW-0479">Metal-binding</keyword>
<feature type="binding site" evidence="6">
    <location>
        <position position="143"/>
    </location>
    <ligand>
        <name>[4Fe-4S] cluster</name>
        <dbReference type="ChEBI" id="CHEBI:49883"/>
        <label>3</label>
    </ligand>
</feature>
<dbReference type="GO" id="GO:0046872">
    <property type="term" value="F:metal ion binding"/>
    <property type="evidence" value="ECO:0007669"/>
    <property type="project" value="UniProtKB-KW"/>
</dbReference>
<feature type="binding site" evidence="6">
    <location>
        <position position="74"/>
    </location>
    <ligand>
        <name>[4Fe-4S] cluster</name>
        <dbReference type="ChEBI" id="CHEBI:49883"/>
        <label>2</label>
    </ligand>
</feature>
<comment type="subcellular location">
    <subcellularLocation>
        <location evidence="6">Cytoplasm</location>
    </subcellularLocation>
</comment>
<dbReference type="InterPro" id="IPR050572">
    <property type="entry name" value="Fe-S_Ferredoxin"/>
</dbReference>
<dbReference type="Pfam" id="PF12838">
    <property type="entry name" value="Fer4_7"/>
    <property type="match status" value="2"/>
</dbReference>
<feature type="domain" description="4Fe-4S ferredoxin-type" evidence="7">
    <location>
        <begin position="28"/>
        <end position="57"/>
    </location>
</feature>
<feature type="binding site" evidence="6">
    <location>
        <position position="43"/>
    </location>
    <ligand>
        <name>[4Fe-4S] cluster</name>
        <dbReference type="ChEBI" id="CHEBI:49883"/>
        <label>1</label>
    </ligand>
</feature>
<evidence type="ECO:0000313" key="8">
    <source>
        <dbReference type="EMBL" id="PDT01362.1"/>
    </source>
</evidence>
<evidence type="ECO:0000256" key="4">
    <source>
        <dbReference type="ARBA" id="ARBA00023004"/>
    </source>
</evidence>
<dbReference type="RefSeq" id="WP_097614934.1">
    <property type="nucleotide sequence ID" value="NZ_NWSV01000024.1"/>
</dbReference>